<evidence type="ECO:0000313" key="2">
    <source>
        <dbReference type="Proteomes" id="UP000234803"/>
    </source>
</evidence>
<sequence length="68" mass="7729">MFLWPACAYGYKTAAYIKTHDIRGKQTLVFFVSLIQSLSGFHWLKVMVQYTNVLQLQSIVGVTSVSDK</sequence>
<organism evidence="1 2">
    <name type="scientific">Bacillus halotolerans</name>
    <dbReference type="NCBI Taxonomy" id="260554"/>
    <lineage>
        <taxon>Bacteria</taxon>
        <taxon>Bacillati</taxon>
        <taxon>Bacillota</taxon>
        <taxon>Bacilli</taxon>
        <taxon>Bacillales</taxon>
        <taxon>Bacillaceae</taxon>
        <taxon>Bacillus</taxon>
    </lineage>
</organism>
<comment type="caution">
    <text evidence="1">The sequence shown here is derived from an EMBL/GenBank/DDBJ whole genome shotgun (WGS) entry which is preliminary data.</text>
</comment>
<name>A0A9Q6A7R7_9BACI</name>
<dbReference type="AlphaFoldDB" id="A0A9Q6A7R7"/>
<protein>
    <submittedName>
        <fullName evidence="1">Uncharacterized protein</fullName>
    </submittedName>
</protein>
<evidence type="ECO:0000313" key="1">
    <source>
        <dbReference type="EMBL" id="PLS06596.1"/>
    </source>
</evidence>
<gene>
    <name evidence="1" type="ORF">CUU63_12215</name>
</gene>
<dbReference type="Proteomes" id="UP000234803">
    <property type="component" value="Unassembled WGS sequence"/>
</dbReference>
<proteinExistence type="predicted"/>
<reference evidence="1 2" key="1">
    <citation type="submission" date="2017-12" db="EMBL/GenBank/DDBJ databases">
        <title>Comparative Functional Genomics of Dry Heat Resistant strains isolated from the Viking Spacecraft.</title>
        <authorList>
            <person name="Seuylemezian A."/>
            <person name="Cooper K."/>
            <person name="Vaishampayan P."/>
        </authorList>
    </citation>
    <scope>NUCLEOTIDE SEQUENCE [LARGE SCALE GENOMIC DNA]</scope>
    <source>
        <strain evidence="1 2">V48-19</strain>
    </source>
</reference>
<dbReference type="EMBL" id="PGUV01000010">
    <property type="protein sequence ID" value="PLS06596.1"/>
    <property type="molecule type" value="Genomic_DNA"/>
</dbReference>
<accession>A0A9Q6A7R7</accession>